<name>A0A382CVI9_9ZZZZ</name>
<dbReference type="AlphaFoldDB" id="A0A382CVI9"/>
<reference evidence="1" key="1">
    <citation type="submission" date="2018-05" db="EMBL/GenBank/DDBJ databases">
        <authorList>
            <person name="Lanie J.A."/>
            <person name="Ng W.-L."/>
            <person name="Kazmierczak K.M."/>
            <person name="Andrzejewski T.M."/>
            <person name="Davidsen T.M."/>
            <person name="Wayne K.J."/>
            <person name="Tettelin H."/>
            <person name="Glass J.I."/>
            <person name="Rusch D."/>
            <person name="Podicherti R."/>
            <person name="Tsui H.-C.T."/>
            <person name="Winkler M.E."/>
        </authorList>
    </citation>
    <scope>NUCLEOTIDE SEQUENCE</scope>
</reference>
<accession>A0A382CVI9</accession>
<organism evidence="1">
    <name type="scientific">marine metagenome</name>
    <dbReference type="NCBI Taxonomy" id="408172"/>
    <lineage>
        <taxon>unclassified sequences</taxon>
        <taxon>metagenomes</taxon>
        <taxon>ecological metagenomes</taxon>
    </lineage>
</organism>
<protein>
    <submittedName>
        <fullName evidence="1">Uncharacterized protein</fullName>
    </submittedName>
</protein>
<feature type="non-terminal residue" evidence="1">
    <location>
        <position position="169"/>
    </location>
</feature>
<evidence type="ECO:0000313" key="1">
    <source>
        <dbReference type="EMBL" id="SVB29313.1"/>
    </source>
</evidence>
<dbReference type="EMBL" id="UINC01036007">
    <property type="protein sequence ID" value="SVB29313.1"/>
    <property type="molecule type" value="Genomic_DNA"/>
</dbReference>
<gene>
    <name evidence="1" type="ORF">METZ01_LOCUS182167</name>
</gene>
<sequence>MKLIKSWIERVSVKSRRGKAASHIALSDPQALKRLQRATQDLERLVKLGKDGRNKRDLLEERLDVVDRRGIYNKKKVKQAEKENHLLAKRIDRIIHKIGPRGLKKDLRELSIMMQATQRALFLDPTALSYPHKLSTRRFKLFSQNEEDGITHAIFDTVGEGSRRFVEIG</sequence>
<proteinExistence type="predicted"/>